<name>A0A517XRE1_9BACT</name>
<dbReference type="InterPro" id="IPR003099">
    <property type="entry name" value="Prephen_DH"/>
</dbReference>
<dbReference type="GO" id="GO:0070403">
    <property type="term" value="F:NAD+ binding"/>
    <property type="evidence" value="ECO:0007669"/>
    <property type="project" value="InterPro"/>
</dbReference>
<dbReference type="Gene3D" id="3.40.50.720">
    <property type="entry name" value="NAD(P)-binding Rossmann-like Domain"/>
    <property type="match status" value="1"/>
</dbReference>
<dbReference type="KEGG" id="uli:ETAA1_20170"/>
<dbReference type="FunFam" id="3.40.50.720:FF:000208">
    <property type="entry name" value="Prephenate dehydrogenase"/>
    <property type="match status" value="1"/>
</dbReference>
<proteinExistence type="predicted"/>
<dbReference type="OrthoDB" id="9802008at2"/>
<dbReference type="InterPro" id="IPR008927">
    <property type="entry name" value="6-PGluconate_DH-like_C_sf"/>
</dbReference>
<dbReference type="Gene3D" id="1.10.3660.10">
    <property type="entry name" value="6-phosphogluconate dehydrogenase C-terminal like domain"/>
    <property type="match status" value="1"/>
</dbReference>
<dbReference type="PANTHER" id="PTHR21363:SF0">
    <property type="entry name" value="PREPHENATE DEHYDROGENASE [NADP(+)]"/>
    <property type="match status" value="1"/>
</dbReference>
<evidence type="ECO:0000259" key="2">
    <source>
        <dbReference type="PROSITE" id="PS51176"/>
    </source>
</evidence>
<gene>
    <name evidence="3" type="ORF">ETAA1_20170</name>
</gene>
<dbReference type="SUPFAM" id="SSF51735">
    <property type="entry name" value="NAD(P)-binding Rossmann-fold domains"/>
    <property type="match status" value="1"/>
</dbReference>
<dbReference type="Pfam" id="PF20463">
    <property type="entry name" value="PDH_C"/>
    <property type="match status" value="1"/>
</dbReference>
<reference evidence="3 4" key="1">
    <citation type="submission" date="2019-02" db="EMBL/GenBank/DDBJ databases">
        <title>Deep-cultivation of Planctomycetes and their phenomic and genomic characterization uncovers novel biology.</title>
        <authorList>
            <person name="Wiegand S."/>
            <person name="Jogler M."/>
            <person name="Boedeker C."/>
            <person name="Pinto D."/>
            <person name="Vollmers J."/>
            <person name="Rivas-Marin E."/>
            <person name="Kohn T."/>
            <person name="Peeters S.H."/>
            <person name="Heuer A."/>
            <person name="Rast P."/>
            <person name="Oberbeckmann S."/>
            <person name="Bunk B."/>
            <person name="Jeske O."/>
            <person name="Meyerdierks A."/>
            <person name="Storesund J.E."/>
            <person name="Kallscheuer N."/>
            <person name="Luecker S."/>
            <person name="Lage O.M."/>
            <person name="Pohl T."/>
            <person name="Merkel B.J."/>
            <person name="Hornburger P."/>
            <person name="Mueller R.-W."/>
            <person name="Bruemmer F."/>
            <person name="Labrenz M."/>
            <person name="Spormann A.M."/>
            <person name="Op den Camp H."/>
            <person name="Overmann J."/>
            <person name="Amann R."/>
            <person name="Jetten M.S.M."/>
            <person name="Mascher T."/>
            <person name="Medema M.H."/>
            <person name="Devos D.P."/>
            <person name="Kaster A.-K."/>
            <person name="Ovreas L."/>
            <person name="Rohde M."/>
            <person name="Galperin M.Y."/>
            <person name="Jogler C."/>
        </authorList>
    </citation>
    <scope>NUCLEOTIDE SEQUENCE [LARGE SCALE GENOMIC DNA]</scope>
    <source>
        <strain evidence="3 4">ETA_A1</strain>
    </source>
</reference>
<dbReference type="GO" id="GO:0008977">
    <property type="term" value="F:prephenate dehydrogenase (NAD+) activity"/>
    <property type="evidence" value="ECO:0007669"/>
    <property type="project" value="InterPro"/>
</dbReference>
<dbReference type="EMBL" id="CP036273">
    <property type="protein sequence ID" value="QDU20074.1"/>
    <property type="molecule type" value="Genomic_DNA"/>
</dbReference>
<dbReference type="GO" id="GO:0006571">
    <property type="term" value="P:tyrosine biosynthetic process"/>
    <property type="evidence" value="ECO:0007669"/>
    <property type="project" value="InterPro"/>
</dbReference>
<organism evidence="3 4">
    <name type="scientific">Urbifossiella limnaea</name>
    <dbReference type="NCBI Taxonomy" id="2528023"/>
    <lineage>
        <taxon>Bacteria</taxon>
        <taxon>Pseudomonadati</taxon>
        <taxon>Planctomycetota</taxon>
        <taxon>Planctomycetia</taxon>
        <taxon>Gemmatales</taxon>
        <taxon>Gemmataceae</taxon>
        <taxon>Urbifossiella</taxon>
    </lineage>
</organism>
<dbReference type="Pfam" id="PF02153">
    <property type="entry name" value="PDH_N"/>
    <property type="match status" value="1"/>
</dbReference>
<dbReference type="InterPro" id="IPR046825">
    <property type="entry name" value="PDH_C"/>
</dbReference>
<dbReference type="PANTHER" id="PTHR21363">
    <property type="entry name" value="PREPHENATE DEHYDROGENASE"/>
    <property type="match status" value="1"/>
</dbReference>
<feature type="domain" description="Prephenate/arogenate dehydrogenase" evidence="2">
    <location>
        <begin position="4"/>
        <end position="285"/>
    </location>
</feature>
<keyword evidence="4" id="KW-1185">Reference proteome</keyword>
<dbReference type="RefSeq" id="WP_145237017.1">
    <property type="nucleotide sequence ID" value="NZ_CP036273.1"/>
</dbReference>
<evidence type="ECO:0000313" key="4">
    <source>
        <dbReference type="Proteomes" id="UP000319576"/>
    </source>
</evidence>
<sequence>MRFEQITIVGVGLIGGSVGLAAKAKGVAARVVGVGRDRAKLDAAVTLGAIDAGTTSLAEGVAGASLVVVCTPVDRISSTIVDAAPFAPPDALFTDAGSTKRNLHAAARAALKPGQAFVPAHPLAGSEKAGCEHGRADLFESRVNILTPEPGDEAAAERVATFWRALGSRVVRMTADDHDTALATTSHLPHVVAATTAGVTPPEWLQLTAGGWRDTTRIAGGDPGMWVPIFLANRDAVLAATQQFTTRLAEFRLLLEAGDGAGLGRWLAEAKQVRDALGSGNPAARA</sequence>
<keyword evidence="1" id="KW-0560">Oxidoreductase</keyword>
<dbReference type="InterPro" id="IPR050812">
    <property type="entry name" value="Preph/Arog_dehydrog"/>
</dbReference>
<protein>
    <submittedName>
        <fullName evidence="3">Cyclohexadienyl dehydrogenase</fullName>
    </submittedName>
</protein>
<evidence type="ECO:0000256" key="1">
    <source>
        <dbReference type="ARBA" id="ARBA00023002"/>
    </source>
</evidence>
<dbReference type="Proteomes" id="UP000319576">
    <property type="component" value="Chromosome"/>
</dbReference>
<dbReference type="GO" id="GO:0004665">
    <property type="term" value="F:prephenate dehydrogenase (NADP+) activity"/>
    <property type="evidence" value="ECO:0007669"/>
    <property type="project" value="InterPro"/>
</dbReference>
<evidence type="ECO:0000313" key="3">
    <source>
        <dbReference type="EMBL" id="QDU20074.1"/>
    </source>
</evidence>
<dbReference type="InterPro" id="IPR046826">
    <property type="entry name" value="PDH_N"/>
</dbReference>
<dbReference type="SUPFAM" id="SSF48179">
    <property type="entry name" value="6-phosphogluconate dehydrogenase C-terminal domain-like"/>
    <property type="match status" value="1"/>
</dbReference>
<dbReference type="InterPro" id="IPR036291">
    <property type="entry name" value="NAD(P)-bd_dom_sf"/>
</dbReference>
<dbReference type="AlphaFoldDB" id="A0A517XRE1"/>
<dbReference type="PROSITE" id="PS51176">
    <property type="entry name" value="PDH_ADH"/>
    <property type="match status" value="1"/>
</dbReference>
<accession>A0A517XRE1</accession>